<proteinExistence type="predicted"/>
<reference evidence="2 3" key="1">
    <citation type="submission" date="2018-12" db="EMBL/GenBank/DDBJ databases">
        <title>The whole draft genome of Streptomyce luteoverticillatus CGMCC 15060.</title>
        <authorList>
            <person name="Feng Z."/>
            <person name="Chen G."/>
            <person name="Zhang J."/>
            <person name="Zhu H."/>
            <person name="Yu X."/>
            <person name="Zhang W."/>
            <person name="Zhang X."/>
        </authorList>
    </citation>
    <scope>NUCLEOTIDE SEQUENCE [LARGE SCALE GENOMIC DNA]</scope>
    <source>
        <strain evidence="2 3">CGMCC 15060</strain>
    </source>
</reference>
<dbReference type="NCBIfam" id="NF041022">
    <property type="entry name" value="rodlin_AB"/>
    <property type="match status" value="1"/>
</dbReference>
<name>A0A3S9PRE5_STRLT</name>
<accession>A0A3S9PRE5</accession>
<dbReference type="Pfam" id="PF25848">
    <property type="entry name" value="Rodlin"/>
    <property type="match status" value="1"/>
</dbReference>
<dbReference type="InterPro" id="IPR047736">
    <property type="entry name" value="RdlA/B-like"/>
</dbReference>
<protein>
    <submittedName>
        <fullName evidence="2">RdlA protein</fullName>
    </submittedName>
</protein>
<feature type="chain" id="PRO_5019472453" evidence="1">
    <location>
        <begin position="26"/>
        <end position="134"/>
    </location>
</feature>
<keyword evidence="1" id="KW-0732">Signal</keyword>
<evidence type="ECO:0000313" key="2">
    <source>
        <dbReference type="EMBL" id="AZQ74868.1"/>
    </source>
</evidence>
<dbReference type="EMBL" id="CP034587">
    <property type="protein sequence ID" value="AZQ74868.1"/>
    <property type="molecule type" value="Genomic_DNA"/>
</dbReference>
<dbReference type="Proteomes" id="UP000267900">
    <property type="component" value="Chromosome"/>
</dbReference>
<dbReference type="AlphaFoldDB" id="A0A3S9PRE5"/>
<keyword evidence="3" id="KW-1185">Reference proteome</keyword>
<dbReference type="RefSeq" id="WP_126917370.1">
    <property type="nucleotide sequence ID" value="NZ_CP034587.1"/>
</dbReference>
<evidence type="ECO:0000256" key="1">
    <source>
        <dbReference type="SAM" id="SignalP"/>
    </source>
</evidence>
<dbReference type="OrthoDB" id="4328869at2"/>
<sequence length="134" mass="13640">MLHKVLATVALTATAVGVSATPAVALDRDGRTTLNANGAETEHGATATGGQQSPQMTAVQGSLDKVCVGIGKLGLQSVLLLINVGLEDIPVLTSQQQQQCTDNSTLQDGDDPLSHVLNDIPVVSGNGSGNDEEP</sequence>
<organism evidence="2 3">
    <name type="scientific">Streptomyces luteoverticillatus</name>
    <name type="common">Streptoverticillium luteoverticillatus</name>
    <dbReference type="NCBI Taxonomy" id="66425"/>
    <lineage>
        <taxon>Bacteria</taxon>
        <taxon>Bacillati</taxon>
        <taxon>Actinomycetota</taxon>
        <taxon>Actinomycetes</taxon>
        <taxon>Kitasatosporales</taxon>
        <taxon>Streptomycetaceae</taxon>
        <taxon>Streptomyces</taxon>
    </lineage>
</organism>
<evidence type="ECO:0000313" key="3">
    <source>
        <dbReference type="Proteomes" id="UP000267900"/>
    </source>
</evidence>
<gene>
    <name evidence="2" type="ORF">EKH77_29990</name>
</gene>
<feature type="signal peptide" evidence="1">
    <location>
        <begin position="1"/>
        <end position="25"/>
    </location>
</feature>